<evidence type="ECO:0000313" key="2">
    <source>
        <dbReference type="Proteomes" id="UP000828390"/>
    </source>
</evidence>
<name>A0A9D4EDH2_DREPO</name>
<accession>A0A9D4EDH2</accession>
<dbReference type="EMBL" id="JAIWYP010000009">
    <property type="protein sequence ID" value="KAH3776132.1"/>
    <property type="molecule type" value="Genomic_DNA"/>
</dbReference>
<protein>
    <submittedName>
        <fullName evidence="1">Uncharacterized protein</fullName>
    </submittedName>
</protein>
<keyword evidence="2" id="KW-1185">Reference proteome</keyword>
<dbReference type="Proteomes" id="UP000828390">
    <property type="component" value="Unassembled WGS sequence"/>
</dbReference>
<reference evidence="1" key="2">
    <citation type="submission" date="2020-11" db="EMBL/GenBank/DDBJ databases">
        <authorList>
            <person name="McCartney M.A."/>
            <person name="Auch B."/>
            <person name="Kono T."/>
            <person name="Mallez S."/>
            <person name="Becker A."/>
            <person name="Gohl D.M."/>
            <person name="Silverstein K.A.T."/>
            <person name="Koren S."/>
            <person name="Bechman K.B."/>
            <person name="Herman A."/>
            <person name="Abrahante J.E."/>
            <person name="Garbe J."/>
        </authorList>
    </citation>
    <scope>NUCLEOTIDE SEQUENCE</scope>
    <source>
        <strain evidence="1">Duluth1</strain>
        <tissue evidence="1">Whole animal</tissue>
    </source>
</reference>
<organism evidence="1 2">
    <name type="scientific">Dreissena polymorpha</name>
    <name type="common">Zebra mussel</name>
    <name type="synonym">Mytilus polymorpha</name>
    <dbReference type="NCBI Taxonomy" id="45954"/>
    <lineage>
        <taxon>Eukaryota</taxon>
        <taxon>Metazoa</taxon>
        <taxon>Spiralia</taxon>
        <taxon>Lophotrochozoa</taxon>
        <taxon>Mollusca</taxon>
        <taxon>Bivalvia</taxon>
        <taxon>Autobranchia</taxon>
        <taxon>Heteroconchia</taxon>
        <taxon>Euheterodonta</taxon>
        <taxon>Imparidentia</taxon>
        <taxon>Neoheterodontei</taxon>
        <taxon>Myida</taxon>
        <taxon>Dreissenoidea</taxon>
        <taxon>Dreissenidae</taxon>
        <taxon>Dreissena</taxon>
    </lineage>
</organism>
<sequence length="110" mass="12568">MLENEQGKYGALRIGTIKLRIRYGLYDITTDPLRSKRSATKQLELRRTGTDRQERTTIEHCPHSLLCCHTQKPSQKENMQAAATARNRNNGISRVLGRVYLLHPKPRPGS</sequence>
<gene>
    <name evidence="1" type="ORF">DPMN_177546</name>
</gene>
<evidence type="ECO:0000313" key="1">
    <source>
        <dbReference type="EMBL" id="KAH3776132.1"/>
    </source>
</evidence>
<comment type="caution">
    <text evidence="1">The sequence shown here is derived from an EMBL/GenBank/DDBJ whole genome shotgun (WGS) entry which is preliminary data.</text>
</comment>
<proteinExistence type="predicted"/>
<reference evidence="1" key="1">
    <citation type="journal article" date="2019" name="bioRxiv">
        <title>The Genome of the Zebra Mussel, Dreissena polymorpha: A Resource for Invasive Species Research.</title>
        <authorList>
            <person name="McCartney M.A."/>
            <person name="Auch B."/>
            <person name="Kono T."/>
            <person name="Mallez S."/>
            <person name="Zhang Y."/>
            <person name="Obille A."/>
            <person name="Becker A."/>
            <person name="Abrahante J.E."/>
            <person name="Garbe J."/>
            <person name="Badalamenti J.P."/>
            <person name="Herman A."/>
            <person name="Mangelson H."/>
            <person name="Liachko I."/>
            <person name="Sullivan S."/>
            <person name="Sone E.D."/>
            <person name="Koren S."/>
            <person name="Silverstein K.A.T."/>
            <person name="Beckman K.B."/>
            <person name="Gohl D.M."/>
        </authorList>
    </citation>
    <scope>NUCLEOTIDE SEQUENCE</scope>
    <source>
        <strain evidence="1">Duluth1</strain>
        <tissue evidence="1">Whole animal</tissue>
    </source>
</reference>
<dbReference type="AlphaFoldDB" id="A0A9D4EDH2"/>